<evidence type="ECO:0000256" key="2">
    <source>
        <dbReference type="ARBA" id="ARBA00023125"/>
    </source>
</evidence>
<reference evidence="5 6" key="1">
    <citation type="submission" date="2016-10" db="EMBL/GenBank/DDBJ databases">
        <authorList>
            <person name="de Groot N.N."/>
        </authorList>
    </citation>
    <scope>NUCLEOTIDE SEQUENCE [LARGE SCALE GENOMIC DNA]</scope>
    <source>
        <strain evidence="5 6">ATCC 51327</strain>
    </source>
</reference>
<dbReference type="CDD" id="cd01544">
    <property type="entry name" value="PBP1_GalR"/>
    <property type="match status" value="1"/>
</dbReference>
<dbReference type="InterPro" id="IPR028082">
    <property type="entry name" value="Peripla_BP_I"/>
</dbReference>
<gene>
    <name evidence="5" type="ORF">SAMN02983006_00813</name>
</gene>
<dbReference type="GO" id="GO:0003700">
    <property type="term" value="F:DNA-binding transcription factor activity"/>
    <property type="evidence" value="ECO:0007669"/>
    <property type="project" value="TreeGrafter"/>
</dbReference>
<dbReference type="SMART" id="SM00354">
    <property type="entry name" value="HTH_LACI"/>
    <property type="match status" value="1"/>
</dbReference>
<dbReference type="PROSITE" id="PS50932">
    <property type="entry name" value="HTH_LACI_2"/>
    <property type="match status" value="1"/>
</dbReference>
<dbReference type="SUPFAM" id="SSF47413">
    <property type="entry name" value="lambda repressor-like DNA-binding domains"/>
    <property type="match status" value="1"/>
</dbReference>
<dbReference type="Gene3D" id="3.40.50.2300">
    <property type="match status" value="2"/>
</dbReference>
<dbReference type="GO" id="GO:0000976">
    <property type="term" value="F:transcription cis-regulatory region binding"/>
    <property type="evidence" value="ECO:0007669"/>
    <property type="project" value="TreeGrafter"/>
</dbReference>
<dbReference type="PANTHER" id="PTHR30146:SF109">
    <property type="entry name" value="HTH-TYPE TRANSCRIPTIONAL REGULATOR GALS"/>
    <property type="match status" value="1"/>
</dbReference>
<dbReference type="InterPro" id="IPR000843">
    <property type="entry name" value="HTH_LacI"/>
</dbReference>
<keyword evidence="2" id="KW-0238">DNA-binding</keyword>
<dbReference type="Pfam" id="PF13377">
    <property type="entry name" value="Peripla_BP_3"/>
    <property type="match status" value="1"/>
</dbReference>
<evidence type="ECO:0000256" key="3">
    <source>
        <dbReference type="ARBA" id="ARBA00023163"/>
    </source>
</evidence>
<dbReference type="Proteomes" id="UP000199006">
    <property type="component" value="Unassembled WGS sequence"/>
</dbReference>
<dbReference type="SUPFAM" id="SSF53822">
    <property type="entry name" value="Periplasmic binding protein-like I"/>
    <property type="match status" value="1"/>
</dbReference>
<dbReference type="PROSITE" id="PS00356">
    <property type="entry name" value="HTH_LACI_1"/>
    <property type="match status" value="1"/>
</dbReference>
<sequence length="346" mass="39361">MGITLKDIAEKADVSVATVSRVMNPATKNLVKSATAKKVLAWADKLNYQNNNNPNPDQYRIAYILSEVTSKFNHPYFLEIIEEIERLLKLKGHKIVFAEIEEDLLKNKRLDYLLQSKLDGVISISDHLDEKLFLKLTQQTPNLVFIGNRFNSYSRDTVLTDRKKAAFQAIKFLVQKGHQKIGFIGGDIFPYSMKKTDRYLGYQQALNKFNLTIKKQFIKKANWQVESGYLKMMEIIKNNNLNSKNIHSEVTAFFIASDQLAIGALKALHEKNITVPDDISIISHDDIKMAAYANPPLTTIAVPKQDLALMAVNLLILRIENKIKLPVQTFLPVEIIERDSVKNLSD</sequence>
<evidence type="ECO:0000259" key="4">
    <source>
        <dbReference type="PROSITE" id="PS50932"/>
    </source>
</evidence>
<evidence type="ECO:0000256" key="1">
    <source>
        <dbReference type="ARBA" id="ARBA00023015"/>
    </source>
</evidence>
<dbReference type="OrthoDB" id="43195at2"/>
<dbReference type="InterPro" id="IPR046335">
    <property type="entry name" value="LacI/GalR-like_sensor"/>
</dbReference>
<accession>A0A1I4GP86</accession>
<dbReference type="PANTHER" id="PTHR30146">
    <property type="entry name" value="LACI-RELATED TRANSCRIPTIONAL REPRESSOR"/>
    <property type="match status" value="1"/>
</dbReference>
<dbReference type="CDD" id="cd01392">
    <property type="entry name" value="HTH_LacI"/>
    <property type="match status" value="1"/>
</dbReference>
<dbReference type="STRING" id="29563.SAMN02983006_00813"/>
<dbReference type="Gene3D" id="1.10.260.40">
    <property type="entry name" value="lambda repressor-like DNA-binding domains"/>
    <property type="match status" value="1"/>
</dbReference>
<proteinExistence type="predicted"/>
<organism evidence="5 6">
    <name type="scientific">Halanaerobium salsuginis</name>
    <dbReference type="NCBI Taxonomy" id="29563"/>
    <lineage>
        <taxon>Bacteria</taxon>
        <taxon>Bacillati</taxon>
        <taxon>Bacillota</taxon>
        <taxon>Clostridia</taxon>
        <taxon>Halanaerobiales</taxon>
        <taxon>Halanaerobiaceae</taxon>
        <taxon>Halanaerobium</taxon>
    </lineage>
</organism>
<dbReference type="EMBL" id="FOTI01000007">
    <property type="protein sequence ID" value="SFL31303.1"/>
    <property type="molecule type" value="Genomic_DNA"/>
</dbReference>
<name>A0A1I4GP86_9FIRM</name>
<dbReference type="Pfam" id="PF00356">
    <property type="entry name" value="LacI"/>
    <property type="match status" value="1"/>
</dbReference>
<dbReference type="RefSeq" id="WP_089860065.1">
    <property type="nucleotide sequence ID" value="NZ_FOTI01000007.1"/>
</dbReference>
<keyword evidence="1" id="KW-0805">Transcription regulation</keyword>
<dbReference type="InterPro" id="IPR010982">
    <property type="entry name" value="Lambda_DNA-bd_dom_sf"/>
</dbReference>
<dbReference type="PRINTS" id="PR00036">
    <property type="entry name" value="HTHLACI"/>
</dbReference>
<evidence type="ECO:0000313" key="5">
    <source>
        <dbReference type="EMBL" id="SFL31303.1"/>
    </source>
</evidence>
<protein>
    <submittedName>
        <fullName evidence="5">Transcriptional regulator, LacI family</fullName>
    </submittedName>
</protein>
<feature type="domain" description="HTH lacI-type" evidence="4">
    <location>
        <begin position="3"/>
        <end position="51"/>
    </location>
</feature>
<dbReference type="AlphaFoldDB" id="A0A1I4GP86"/>
<keyword evidence="6" id="KW-1185">Reference proteome</keyword>
<evidence type="ECO:0000313" key="6">
    <source>
        <dbReference type="Proteomes" id="UP000199006"/>
    </source>
</evidence>
<keyword evidence="3" id="KW-0804">Transcription</keyword>